<proteinExistence type="predicted"/>
<evidence type="ECO:0000256" key="1">
    <source>
        <dbReference type="SAM" id="SignalP"/>
    </source>
</evidence>
<protein>
    <submittedName>
        <fullName evidence="2">Uncharacterized protein</fullName>
    </submittedName>
</protein>
<name>A0A840R915_9NEIS</name>
<keyword evidence="3" id="KW-1185">Reference proteome</keyword>
<comment type="caution">
    <text evidence="2">The sequence shown here is derived from an EMBL/GenBank/DDBJ whole genome shotgun (WGS) entry which is preliminary data.</text>
</comment>
<gene>
    <name evidence="2" type="ORF">HNQ50_000097</name>
</gene>
<accession>A0A840R915</accession>
<keyword evidence="1" id="KW-0732">Signal</keyword>
<dbReference type="RefSeq" id="WP_184096454.1">
    <property type="nucleotide sequence ID" value="NZ_JACHHN010000001.1"/>
</dbReference>
<dbReference type="EMBL" id="JACHHN010000001">
    <property type="protein sequence ID" value="MBB5189387.1"/>
    <property type="molecule type" value="Genomic_DNA"/>
</dbReference>
<dbReference type="AlphaFoldDB" id="A0A840R915"/>
<dbReference type="Proteomes" id="UP000543030">
    <property type="component" value="Unassembled WGS sequence"/>
</dbReference>
<sequence length="81" mass="8847">MQLTPLTLLLAAALSQSACATPADTPPQPKTWFSLGLIAYNYTDRYIDTYSVNGAGGGQCLCQQRPCRGRGHYLLYPVRNP</sequence>
<evidence type="ECO:0000313" key="3">
    <source>
        <dbReference type="Proteomes" id="UP000543030"/>
    </source>
</evidence>
<evidence type="ECO:0000313" key="2">
    <source>
        <dbReference type="EMBL" id="MBB5189387.1"/>
    </source>
</evidence>
<feature type="signal peptide" evidence="1">
    <location>
        <begin position="1"/>
        <end position="20"/>
    </location>
</feature>
<organism evidence="2 3">
    <name type="scientific">Silvimonas terrae</name>
    <dbReference type="NCBI Taxonomy" id="300266"/>
    <lineage>
        <taxon>Bacteria</taxon>
        <taxon>Pseudomonadati</taxon>
        <taxon>Pseudomonadota</taxon>
        <taxon>Betaproteobacteria</taxon>
        <taxon>Neisseriales</taxon>
        <taxon>Chitinibacteraceae</taxon>
        <taxon>Silvimonas</taxon>
    </lineage>
</organism>
<reference evidence="2 3" key="1">
    <citation type="submission" date="2020-08" db="EMBL/GenBank/DDBJ databases">
        <title>Genomic Encyclopedia of Type Strains, Phase IV (KMG-IV): sequencing the most valuable type-strain genomes for metagenomic binning, comparative biology and taxonomic classification.</title>
        <authorList>
            <person name="Goeker M."/>
        </authorList>
    </citation>
    <scope>NUCLEOTIDE SEQUENCE [LARGE SCALE GENOMIC DNA]</scope>
    <source>
        <strain evidence="2 3">DSM 18233</strain>
    </source>
</reference>
<feature type="chain" id="PRO_5032741758" evidence="1">
    <location>
        <begin position="21"/>
        <end position="81"/>
    </location>
</feature>